<keyword evidence="4 9" id="KW-0812">Transmembrane</keyword>
<keyword evidence="5 9" id="KW-0653">Protein transport</keyword>
<proteinExistence type="inferred from homology"/>
<dbReference type="Pfam" id="PF02355">
    <property type="entry name" value="SecD_SecF_C"/>
    <property type="match status" value="1"/>
</dbReference>
<evidence type="ECO:0000259" key="10">
    <source>
        <dbReference type="Pfam" id="PF02355"/>
    </source>
</evidence>
<dbReference type="NCBIfam" id="TIGR00916">
    <property type="entry name" value="2A0604s01"/>
    <property type="match status" value="1"/>
</dbReference>
<feature type="transmembrane region" description="Helical" evidence="9">
    <location>
        <begin position="126"/>
        <end position="145"/>
    </location>
</feature>
<dbReference type="GO" id="GO:0043952">
    <property type="term" value="P:protein transport by the Sec complex"/>
    <property type="evidence" value="ECO:0007669"/>
    <property type="project" value="UniProtKB-UniRule"/>
</dbReference>
<evidence type="ECO:0000256" key="3">
    <source>
        <dbReference type="ARBA" id="ARBA00022475"/>
    </source>
</evidence>
<dbReference type="GO" id="GO:0015450">
    <property type="term" value="F:protein-transporting ATPase activity"/>
    <property type="evidence" value="ECO:0007669"/>
    <property type="project" value="InterPro"/>
</dbReference>
<gene>
    <name evidence="9 11" type="primary">secF</name>
    <name evidence="11" type="ORF">ENP47_05925</name>
</gene>
<dbReference type="InterPro" id="IPR048634">
    <property type="entry name" value="SecD_SecF_C"/>
</dbReference>
<comment type="function">
    <text evidence="9">Part of the Sec protein translocase complex. Interacts with the SecYEG preprotein conducting channel. SecDF uses the proton motive force (PMF) to complete protein translocation after the ATP-dependent function of SecA.</text>
</comment>
<evidence type="ECO:0000256" key="7">
    <source>
        <dbReference type="ARBA" id="ARBA00023010"/>
    </source>
</evidence>
<feature type="domain" description="Protein export membrane protein SecD/SecF C-terminal" evidence="10">
    <location>
        <begin position="96"/>
        <end position="290"/>
    </location>
</feature>
<evidence type="ECO:0000256" key="5">
    <source>
        <dbReference type="ARBA" id="ARBA00022927"/>
    </source>
</evidence>
<feature type="transmembrane region" description="Helical" evidence="9">
    <location>
        <begin position="262"/>
        <end position="288"/>
    </location>
</feature>
<dbReference type="SUPFAM" id="SSF82866">
    <property type="entry name" value="Multidrug efflux transporter AcrB transmembrane domain"/>
    <property type="match status" value="1"/>
</dbReference>
<keyword evidence="8 9" id="KW-0472">Membrane</keyword>
<dbReference type="InterPro" id="IPR022813">
    <property type="entry name" value="SecD/SecF_arch_bac"/>
</dbReference>
<keyword evidence="7 9" id="KW-0811">Translocation</keyword>
<dbReference type="PANTHER" id="PTHR30081">
    <property type="entry name" value="PROTEIN-EXPORT MEMBRANE PROTEIN SEC"/>
    <property type="match status" value="1"/>
</dbReference>
<comment type="similarity">
    <text evidence="9">Belongs to the SecD/SecF family. SecF subfamily.</text>
</comment>
<comment type="caution">
    <text evidence="11">The sequence shown here is derived from an EMBL/GenBank/DDBJ whole genome shotgun (WGS) entry which is preliminary data.</text>
</comment>
<name>A0A7C1X5U3_THERO</name>
<dbReference type="AlphaFoldDB" id="A0A7C1X5U3"/>
<evidence type="ECO:0000256" key="4">
    <source>
        <dbReference type="ARBA" id="ARBA00022692"/>
    </source>
</evidence>
<keyword evidence="3 9" id="KW-1003">Cell membrane</keyword>
<evidence type="ECO:0000313" key="11">
    <source>
        <dbReference type="EMBL" id="HEF65114.1"/>
    </source>
</evidence>
<dbReference type="Gene3D" id="1.20.1640.10">
    <property type="entry name" value="Multidrug efflux transporter AcrB transmembrane domain"/>
    <property type="match status" value="1"/>
</dbReference>
<dbReference type="InterPro" id="IPR005665">
    <property type="entry name" value="SecF_bac"/>
</dbReference>
<dbReference type="GO" id="GO:0005886">
    <property type="term" value="C:plasma membrane"/>
    <property type="evidence" value="ECO:0007669"/>
    <property type="project" value="UniProtKB-SubCell"/>
</dbReference>
<feature type="transmembrane region" description="Helical" evidence="9">
    <location>
        <begin position="238"/>
        <end position="256"/>
    </location>
</feature>
<feature type="transmembrane region" description="Helical" evidence="9">
    <location>
        <begin position="9"/>
        <end position="31"/>
    </location>
</feature>
<dbReference type="NCBIfam" id="TIGR00966">
    <property type="entry name" value="transloc_SecF"/>
    <property type="match status" value="1"/>
</dbReference>
<feature type="transmembrane region" description="Helical" evidence="9">
    <location>
        <begin position="152"/>
        <end position="180"/>
    </location>
</feature>
<dbReference type="GO" id="GO:0006605">
    <property type="term" value="P:protein targeting"/>
    <property type="evidence" value="ECO:0007669"/>
    <property type="project" value="UniProtKB-UniRule"/>
</dbReference>
<keyword evidence="6 9" id="KW-1133">Transmembrane helix</keyword>
<dbReference type="PRINTS" id="PR01755">
    <property type="entry name" value="SECFTRNLCASE"/>
</dbReference>
<dbReference type="Pfam" id="PF07549">
    <property type="entry name" value="Sec_GG"/>
    <property type="match status" value="1"/>
</dbReference>
<evidence type="ECO:0000256" key="1">
    <source>
        <dbReference type="ARBA" id="ARBA00004651"/>
    </source>
</evidence>
<dbReference type="InterPro" id="IPR022646">
    <property type="entry name" value="SecD/SecF_CS"/>
</dbReference>
<comment type="subcellular location">
    <subcellularLocation>
        <location evidence="1 9">Cell membrane</location>
        <topology evidence="1 9">Multi-pass membrane protein</topology>
    </subcellularLocation>
</comment>
<dbReference type="GO" id="GO:0065002">
    <property type="term" value="P:intracellular protein transmembrane transport"/>
    <property type="evidence" value="ECO:0007669"/>
    <property type="project" value="UniProtKB-UniRule"/>
</dbReference>
<dbReference type="PANTHER" id="PTHR30081:SF8">
    <property type="entry name" value="PROTEIN TRANSLOCASE SUBUNIT SECF"/>
    <property type="match status" value="1"/>
</dbReference>
<reference evidence="11" key="1">
    <citation type="journal article" date="2020" name="mSystems">
        <title>Genome- and Community-Level Interaction Insights into Carbon Utilization and Element Cycling Functions of Hydrothermarchaeota in Hydrothermal Sediment.</title>
        <authorList>
            <person name="Zhou Z."/>
            <person name="Liu Y."/>
            <person name="Xu W."/>
            <person name="Pan J."/>
            <person name="Luo Z.H."/>
            <person name="Li M."/>
        </authorList>
    </citation>
    <scope>NUCLEOTIDE SEQUENCE [LARGE SCALE GENOMIC DNA]</scope>
    <source>
        <strain evidence="11">SpSt-222</strain>
    </source>
</reference>
<evidence type="ECO:0000256" key="6">
    <source>
        <dbReference type="ARBA" id="ARBA00022989"/>
    </source>
</evidence>
<evidence type="ECO:0000256" key="8">
    <source>
        <dbReference type="ARBA" id="ARBA00023136"/>
    </source>
</evidence>
<evidence type="ECO:0000256" key="9">
    <source>
        <dbReference type="HAMAP-Rule" id="MF_01464"/>
    </source>
</evidence>
<organism evidence="11">
    <name type="scientific">Thermomicrobium roseum</name>
    <dbReference type="NCBI Taxonomy" id="500"/>
    <lineage>
        <taxon>Bacteria</taxon>
        <taxon>Pseudomonadati</taxon>
        <taxon>Thermomicrobiota</taxon>
        <taxon>Thermomicrobia</taxon>
        <taxon>Thermomicrobiales</taxon>
        <taxon>Thermomicrobiaceae</taxon>
        <taxon>Thermomicrobium</taxon>
    </lineage>
</organism>
<feature type="transmembrane region" description="Helical" evidence="9">
    <location>
        <begin position="186"/>
        <end position="207"/>
    </location>
</feature>
<accession>A0A7C1X5U3</accession>
<dbReference type="InterPro" id="IPR022645">
    <property type="entry name" value="SecD/SecF_bac"/>
</dbReference>
<keyword evidence="2 9" id="KW-0813">Transport</keyword>
<dbReference type="HAMAP" id="MF_01464_B">
    <property type="entry name" value="SecF_B"/>
    <property type="match status" value="1"/>
</dbReference>
<comment type="subunit">
    <text evidence="9">Forms a complex with SecD. Part of the essential Sec protein translocation apparatus which comprises SecA, SecYEG and auxiliary proteins SecDF. Other proteins may also be involved.</text>
</comment>
<dbReference type="EMBL" id="DSJL01000010">
    <property type="protein sequence ID" value="HEF65114.1"/>
    <property type="molecule type" value="Genomic_DNA"/>
</dbReference>
<evidence type="ECO:0000256" key="2">
    <source>
        <dbReference type="ARBA" id="ARBA00022448"/>
    </source>
</evidence>
<protein>
    <recommendedName>
        <fullName evidence="9">Protein-export membrane protein SecF</fullName>
    </recommendedName>
</protein>
<sequence length="307" mass="34025">MLDLVGKRYYWFLLSILVIVPGMISLAVHGLRLSIDFTGGSLWELQMSRPVQPGEVRQVLVQNGVDDAIVQTADNNVVLIRMRELKEGSPEKDQLAQALRNAFGDFTELRLESVGPTLGTAIRNRAIIAVALTTIGILAYIAWAFRNTNNPFLYGIAAIIAMLHDVAVVVGIFSILGWLRGVEVDALFVTALLTVIGFSVHDTIVVFDRIRENLARRAAPTFEQIVNYSLVQTLVRSLNTSLTVVFTLLALYLLGGETIRNFVLALLIGIVSGTYSSIFNASQIVVVWENRELHRLFARLRRQHAPA</sequence>
<dbReference type="InterPro" id="IPR055344">
    <property type="entry name" value="SecD_SecF_C_bact"/>
</dbReference>